<feature type="non-terminal residue" evidence="2">
    <location>
        <position position="177"/>
    </location>
</feature>
<evidence type="ECO:0000313" key="3">
    <source>
        <dbReference type="Proteomes" id="UP000229972"/>
    </source>
</evidence>
<accession>A0A2H0V984</accession>
<comment type="caution">
    <text evidence="2">The sequence shown here is derived from an EMBL/GenBank/DDBJ whole genome shotgun (WGS) entry which is preliminary data.</text>
</comment>
<name>A0A2H0V984_9BACT</name>
<keyword evidence="1" id="KW-0812">Transmembrane</keyword>
<dbReference type="AlphaFoldDB" id="A0A2H0V984"/>
<evidence type="ECO:0000256" key="1">
    <source>
        <dbReference type="SAM" id="Phobius"/>
    </source>
</evidence>
<keyword evidence="1" id="KW-1133">Transmembrane helix</keyword>
<evidence type="ECO:0000313" key="2">
    <source>
        <dbReference type="EMBL" id="PIR95664.1"/>
    </source>
</evidence>
<proteinExistence type="predicted"/>
<gene>
    <name evidence="2" type="ORF">COT93_01375</name>
</gene>
<sequence>MTNKDLIAKLNNLKKISPDSAWLSSNRELLLSQVSNSGAENLSYWKNLQINLSSAFKTAAQPAYALVAFILILLTGSLTSAEFLATSKPNDSLYIARIISEQVKLSTTFNTDARDRLASQFASEHAQDISAVLANPEFNTEENKDRVAVLSDSFNREVDTVKNRITKLAASSAVKNS</sequence>
<feature type="transmembrane region" description="Helical" evidence="1">
    <location>
        <begin position="63"/>
        <end position="85"/>
    </location>
</feature>
<evidence type="ECO:0008006" key="4">
    <source>
        <dbReference type="Google" id="ProtNLM"/>
    </source>
</evidence>
<reference evidence="3" key="1">
    <citation type="submission" date="2017-09" db="EMBL/GenBank/DDBJ databases">
        <title>Depth-based differentiation of microbial function through sediment-hosted aquifers and enrichment of novel symbionts in the deep terrestrial subsurface.</title>
        <authorList>
            <person name="Probst A.J."/>
            <person name="Ladd B."/>
            <person name="Jarett J.K."/>
            <person name="Geller-Mcgrath D.E."/>
            <person name="Sieber C.M.K."/>
            <person name="Emerson J.B."/>
            <person name="Anantharaman K."/>
            <person name="Thomas B.C."/>
            <person name="Malmstrom R."/>
            <person name="Stieglmeier M."/>
            <person name="Klingl A."/>
            <person name="Woyke T."/>
            <person name="Ryan C.M."/>
            <person name="Banfield J.F."/>
        </authorList>
    </citation>
    <scope>NUCLEOTIDE SEQUENCE [LARGE SCALE GENOMIC DNA]</scope>
</reference>
<organism evidence="2 3">
    <name type="scientific">Candidatus Falkowbacteria bacterium CG10_big_fil_rev_8_21_14_0_10_37_18</name>
    <dbReference type="NCBI Taxonomy" id="1974562"/>
    <lineage>
        <taxon>Bacteria</taxon>
        <taxon>Candidatus Falkowiibacteriota</taxon>
    </lineage>
</organism>
<dbReference type="Proteomes" id="UP000229972">
    <property type="component" value="Unassembled WGS sequence"/>
</dbReference>
<keyword evidence="1" id="KW-0472">Membrane</keyword>
<protein>
    <recommendedName>
        <fullName evidence="4">DUF5667 domain-containing protein</fullName>
    </recommendedName>
</protein>
<dbReference type="EMBL" id="PFAL01000013">
    <property type="protein sequence ID" value="PIR95664.1"/>
    <property type="molecule type" value="Genomic_DNA"/>
</dbReference>